<proteinExistence type="predicted"/>
<dbReference type="RefSeq" id="WP_338753775.1">
    <property type="nucleotide sequence ID" value="NZ_CP147404.1"/>
</dbReference>
<dbReference type="Pfam" id="PF14166">
    <property type="entry name" value="YueH"/>
    <property type="match status" value="1"/>
</dbReference>
<dbReference type="InterPro" id="IPR020260">
    <property type="entry name" value="Uncharacterised_YueH"/>
</dbReference>
<sequence length="80" mass="9458">MKIRKTLLHDKEIKVYVYENKKEETFVVAVPTQEWSFSFTYENSGEGFVNQLSSSLMNTGLEEQPAEELARRIYQWTCEM</sequence>
<keyword evidence="2" id="KW-1185">Reference proteome</keyword>
<accession>A0ABZ2N8T9</accession>
<organism evidence="1 2">
    <name type="scientific">Bacillus kandeliae</name>
    <dbReference type="NCBI Taxonomy" id="3129297"/>
    <lineage>
        <taxon>Bacteria</taxon>
        <taxon>Bacillati</taxon>
        <taxon>Bacillota</taxon>
        <taxon>Bacilli</taxon>
        <taxon>Bacillales</taxon>
        <taxon>Bacillaceae</taxon>
        <taxon>Bacillus</taxon>
    </lineage>
</organism>
<gene>
    <name evidence="1" type="ORF">WDJ61_05860</name>
</gene>
<evidence type="ECO:0000313" key="2">
    <source>
        <dbReference type="Proteomes" id="UP001387364"/>
    </source>
</evidence>
<dbReference type="EMBL" id="CP147404">
    <property type="protein sequence ID" value="WXB94152.1"/>
    <property type="molecule type" value="Genomic_DNA"/>
</dbReference>
<protein>
    <submittedName>
        <fullName evidence="1">YueH family protein</fullName>
    </submittedName>
</protein>
<evidence type="ECO:0000313" key="1">
    <source>
        <dbReference type="EMBL" id="WXB94152.1"/>
    </source>
</evidence>
<reference evidence="1 2" key="1">
    <citation type="submission" date="2024-02" db="EMBL/GenBank/DDBJ databases">
        <title>Seven novel Bacillus-like species.</title>
        <authorList>
            <person name="Liu G."/>
        </authorList>
    </citation>
    <scope>NUCLEOTIDE SEQUENCE [LARGE SCALE GENOMIC DNA]</scope>
    <source>
        <strain evidence="1 2">FJAT-52991</strain>
    </source>
</reference>
<name>A0ABZ2N8T9_9BACI</name>
<dbReference type="Proteomes" id="UP001387364">
    <property type="component" value="Chromosome"/>
</dbReference>